<comment type="caution">
    <text evidence="1">The sequence shown here is derived from an EMBL/GenBank/DDBJ whole genome shotgun (WGS) entry which is preliminary data.</text>
</comment>
<sequence>MTLLWQPIAAQFVTISGTVYDISARKPIEAVAVISKSGRGTLTDSTGRYRLTVYKNDTIWFSLLNKTTQHYAVDTIRNQDNFDISIHVYSALLPEVKVRNSNYHLDSLQNRKDYQKYFDFKKPGIALSRNQGFNPGGVTVGLDLDEFINMFRFKRNRNLQYLQNRLVQQEQDKYVNYRFNKLLVRKITKLQTPEIDSFMRQYRPSYEGLQFLNDLEFGYYIQQCFEQYKAAKQKGSLRKRDD</sequence>
<keyword evidence="2" id="KW-1185">Reference proteome</keyword>
<gene>
    <name evidence="1" type="ORF">ACFOW1_15250</name>
</gene>
<proteinExistence type="predicted"/>
<protein>
    <submittedName>
        <fullName evidence="1">Carboxypeptidase-like regulatory domain-containing protein</fullName>
    </submittedName>
</protein>
<evidence type="ECO:0000313" key="2">
    <source>
        <dbReference type="Proteomes" id="UP001595906"/>
    </source>
</evidence>
<dbReference type="InterPro" id="IPR008969">
    <property type="entry name" value="CarboxyPept-like_regulatory"/>
</dbReference>
<accession>A0ABV8Q233</accession>
<dbReference type="RefSeq" id="WP_379015464.1">
    <property type="nucleotide sequence ID" value="NZ_JBHSDC010000029.1"/>
</dbReference>
<dbReference type="SUPFAM" id="SSF49464">
    <property type="entry name" value="Carboxypeptidase regulatory domain-like"/>
    <property type="match status" value="1"/>
</dbReference>
<organism evidence="1 2">
    <name type="scientific">Parasediminibacterium paludis</name>
    <dbReference type="NCBI Taxonomy" id="908966"/>
    <lineage>
        <taxon>Bacteria</taxon>
        <taxon>Pseudomonadati</taxon>
        <taxon>Bacteroidota</taxon>
        <taxon>Chitinophagia</taxon>
        <taxon>Chitinophagales</taxon>
        <taxon>Chitinophagaceae</taxon>
        <taxon>Parasediminibacterium</taxon>
    </lineage>
</organism>
<evidence type="ECO:0000313" key="1">
    <source>
        <dbReference type="EMBL" id="MFC4233257.1"/>
    </source>
</evidence>
<dbReference type="EMBL" id="JBHSDC010000029">
    <property type="protein sequence ID" value="MFC4233257.1"/>
    <property type="molecule type" value="Genomic_DNA"/>
</dbReference>
<dbReference type="Proteomes" id="UP001595906">
    <property type="component" value="Unassembled WGS sequence"/>
</dbReference>
<name>A0ABV8Q233_9BACT</name>
<reference evidence="2" key="1">
    <citation type="journal article" date="2019" name="Int. J. Syst. Evol. Microbiol.">
        <title>The Global Catalogue of Microorganisms (GCM) 10K type strain sequencing project: providing services to taxonomists for standard genome sequencing and annotation.</title>
        <authorList>
            <consortium name="The Broad Institute Genomics Platform"/>
            <consortium name="The Broad Institute Genome Sequencing Center for Infectious Disease"/>
            <person name="Wu L."/>
            <person name="Ma J."/>
        </authorList>
    </citation>
    <scope>NUCLEOTIDE SEQUENCE [LARGE SCALE GENOMIC DNA]</scope>
    <source>
        <strain evidence="2">CECT 8010</strain>
    </source>
</reference>
<dbReference type="Pfam" id="PF13715">
    <property type="entry name" value="CarbopepD_reg_2"/>
    <property type="match status" value="1"/>
</dbReference>